<evidence type="ECO:0000313" key="3">
    <source>
        <dbReference type="Proteomes" id="UP001610563"/>
    </source>
</evidence>
<keyword evidence="3" id="KW-1185">Reference proteome</keyword>
<evidence type="ECO:0000259" key="1">
    <source>
        <dbReference type="Pfam" id="PF01738"/>
    </source>
</evidence>
<dbReference type="PANTHER" id="PTHR17630">
    <property type="entry name" value="DIENELACTONE HYDROLASE"/>
    <property type="match status" value="1"/>
</dbReference>
<name>A0ABR4FIZ7_9EURO</name>
<dbReference type="GO" id="GO:0016787">
    <property type="term" value="F:hydrolase activity"/>
    <property type="evidence" value="ECO:0007669"/>
    <property type="project" value="UniProtKB-KW"/>
</dbReference>
<keyword evidence="2" id="KW-0378">Hydrolase</keyword>
<dbReference type="InterPro" id="IPR002925">
    <property type="entry name" value="Dienelactn_hydro"/>
</dbReference>
<comment type="caution">
    <text evidence="2">The sequence shown here is derived from an EMBL/GenBank/DDBJ whole genome shotgun (WGS) entry which is preliminary data.</text>
</comment>
<evidence type="ECO:0000313" key="2">
    <source>
        <dbReference type="EMBL" id="KAL2783212.1"/>
    </source>
</evidence>
<protein>
    <submittedName>
        <fullName evidence="2">Alpha/Beta hydrolase protein</fullName>
    </submittedName>
</protein>
<feature type="domain" description="Dienelactone hydrolase" evidence="1">
    <location>
        <begin position="34"/>
        <end position="241"/>
    </location>
</feature>
<reference evidence="2 3" key="1">
    <citation type="submission" date="2024-07" db="EMBL/GenBank/DDBJ databases">
        <title>Section-level genome sequencing and comparative genomics of Aspergillus sections Usti and Cavernicolus.</title>
        <authorList>
            <consortium name="Lawrence Berkeley National Laboratory"/>
            <person name="Nybo J.L."/>
            <person name="Vesth T.C."/>
            <person name="Theobald S."/>
            <person name="Frisvad J.C."/>
            <person name="Larsen T.O."/>
            <person name="Kjaerboelling I."/>
            <person name="Rothschild-Mancinelli K."/>
            <person name="Lyhne E.K."/>
            <person name="Kogle M.E."/>
            <person name="Barry K."/>
            <person name="Clum A."/>
            <person name="Na H."/>
            <person name="Ledsgaard L."/>
            <person name="Lin J."/>
            <person name="Lipzen A."/>
            <person name="Kuo A."/>
            <person name="Riley R."/>
            <person name="Mondo S."/>
            <person name="Labutti K."/>
            <person name="Haridas S."/>
            <person name="Pangalinan J."/>
            <person name="Salamov A.A."/>
            <person name="Simmons B.A."/>
            <person name="Magnuson J.K."/>
            <person name="Chen J."/>
            <person name="Drula E."/>
            <person name="Henrissat B."/>
            <person name="Wiebenga A."/>
            <person name="Lubbers R.J."/>
            <person name="Gomes A.C."/>
            <person name="Makela M.R."/>
            <person name="Stajich J."/>
            <person name="Grigoriev I.V."/>
            <person name="Mortensen U.H."/>
            <person name="De Vries R.P."/>
            <person name="Baker S.E."/>
            <person name="Andersen M.R."/>
        </authorList>
    </citation>
    <scope>NUCLEOTIDE SEQUENCE [LARGE SCALE GENOMIC DNA]</scope>
    <source>
        <strain evidence="2 3">CBS 209.92</strain>
    </source>
</reference>
<sequence>MSECCLRGFRWEAQPSGHETKLADNNCYVTGSNRKVAVMIIHDLYGWKFPNTRLLADHYAEEVDATVYVPDFFGGEELPLDILHEPTRWHELNLPAFILRQSKEIRAPEIVECAKILRSTHQRTAAVGFCYGGWGVFRLGERGQNLVDCISTAHPSFLEETEIDKVGVPVQILAPEVDPMFTPELKAYSNEVIPGLGVAYNYQYFPGLEHAFAVRGNPANAGERMGMKRAKDSVVHWLKQWLADQ</sequence>
<dbReference type="EMBL" id="JBFTWV010000256">
    <property type="protein sequence ID" value="KAL2783212.1"/>
    <property type="molecule type" value="Genomic_DNA"/>
</dbReference>
<gene>
    <name evidence="2" type="ORF">BJX66DRAFT_330752</name>
</gene>
<dbReference type="Gene3D" id="3.40.50.1820">
    <property type="entry name" value="alpha/beta hydrolase"/>
    <property type="match status" value="1"/>
</dbReference>
<dbReference type="Proteomes" id="UP001610563">
    <property type="component" value="Unassembled WGS sequence"/>
</dbReference>
<dbReference type="Pfam" id="PF01738">
    <property type="entry name" value="DLH"/>
    <property type="match status" value="1"/>
</dbReference>
<dbReference type="PANTHER" id="PTHR17630:SF55">
    <property type="entry name" value="DIENELACTONE HYDROLASE FAMILY PROTEIN (AFU_ORTHOLOGUE AFUA_1G01900)"/>
    <property type="match status" value="1"/>
</dbReference>
<dbReference type="InterPro" id="IPR029058">
    <property type="entry name" value="AB_hydrolase_fold"/>
</dbReference>
<dbReference type="SUPFAM" id="SSF53474">
    <property type="entry name" value="alpha/beta-Hydrolases"/>
    <property type="match status" value="1"/>
</dbReference>
<organism evidence="2 3">
    <name type="scientific">Aspergillus keveii</name>
    <dbReference type="NCBI Taxonomy" id="714993"/>
    <lineage>
        <taxon>Eukaryota</taxon>
        <taxon>Fungi</taxon>
        <taxon>Dikarya</taxon>
        <taxon>Ascomycota</taxon>
        <taxon>Pezizomycotina</taxon>
        <taxon>Eurotiomycetes</taxon>
        <taxon>Eurotiomycetidae</taxon>
        <taxon>Eurotiales</taxon>
        <taxon>Aspergillaceae</taxon>
        <taxon>Aspergillus</taxon>
        <taxon>Aspergillus subgen. Nidulantes</taxon>
    </lineage>
</organism>
<accession>A0ABR4FIZ7</accession>
<proteinExistence type="predicted"/>